<evidence type="ECO:0000256" key="2">
    <source>
        <dbReference type="ARBA" id="ARBA00004496"/>
    </source>
</evidence>
<evidence type="ECO:0000256" key="7">
    <source>
        <dbReference type="ARBA" id="ARBA00022884"/>
    </source>
</evidence>
<dbReference type="EC" id="3.1.13.1" evidence="8"/>
<dbReference type="Gene3D" id="2.40.50.140">
    <property type="entry name" value="Nucleic acid-binding proteins"/>
    <property type="match status" value="2"/>
</dbReference>
<dbReference type="Pfam" id="PF00575">
    <property type="entry name" value="S1"/>
    <property type="match status" value="1"/>
</dbReference>
<evidence type="ECO:0000259" key="9">
    <source>
        <dbReference type="PROSITE" id="PS50126"/>
    </source>
</evidence>
<dbReference type="InterPro" id="IPR012340">
    <property type="entry name" value="NA-bd_OB-fold"/>
</dbReference>
<evidence type="ECO:0000256" key="4">
    <source>
        <dbReference type="ARBA" id="ARBA00022722"/>
    </source>
</evidence>
<dbReference type="InterPro" id="IPR003029">
    <property type="entry name" value="S1_domain"/>
</dbReference>
<dbReference type="AlphaFoldDB" id="A0A932GND6"/>
<evidence type="ECO:0000256" key="5">
    <source>
        <dbReference type="ARBA" id="ARBA00022801"/>
    </source>
</evidence>
<keyword evidence="6 8" id="KW-0269">Exonuclease</keyword>
<reference evidence="10" key="1">
    <citation type="submission" date="2020-07" db="EMBL/GenBank/DDBJ databases">
        <title>Huge and variable diversity of episymbiotic CPR bacteria and DPANN archaea in groundwater ecosystems.</title>
        <authorList>
            <person name="He C.Y."/>
            <person name="Keren R."/>
            <person name="Whittaker M."/>
            <person name="Farag I.F."/>
            <person name="Doudna J."/>
            <person name="Cate J.H.D."/>
            <person name="Banfield J.F."/>
        </authorList>
    </citation>
    <scope>NUCLEOTIDE SEQUENCE</scope>
    <source>
        <strain evidence="10">NC_groundwater_717_Ag_S-0.2um_59_8</strain>
    </source>
</reference>
<comment type="catalytic activity">
    <reaction evidence="1 8">
        <text>Exonucleolytic cleavage in the 3'- to 5'-direction to yield nucleoside 5'-phosphates.</text>
        <dbReference type="EC" id="3.1.13.1"/>
    </reaction>
</comment>
<keyword evidence="4 8" id="KW-0540">Nuclease</keyword>
<evidence type="ECO:0000256" key="3">
    <source>
        <dbReference type="ARBA" id="ARBA00022490"/>
    </source>
</evidence>
<dbReference type="NCBIfam" id="TIGR00358">
    <property type="entry name" value="3_prime_RNase"/>
    <property type="match status" value="1"/>
</dbReference>
<comment type="similarity">
    <text evidence="8">Belongs to the RNR ribonuclease family. RNase R subfamily.</text>
</comment>
<keyword evidence="3 8" id="KW-0963">Cytoplasm</keyword>
<proteinExistence type="inferred from homology"/>
<dbReference type="NCBIfam" id="TIGR02063">
    <property type="entry name" value="RNase_R"/>
    <property type="match status" value="1"/>
</dbReference>
<dbReference type="SMART" id="SM00357">
    <property type="entry name" value="CSP"/>
    <property type="match status" value="1"/>
</dbReference>
<comment type="function">
    <text evidence="8">3'-5' exoribonuclease that releases 5'-nucleoside monophosphates and is involved in maturation of structured RNAs.</text>
</comment>
<comment type="subcellular location">
    <subcellularLocation>
        <location evidence="2 8">Cytoplasm</location>
    </subcellularLocation>
</comment>
<dbReference type="InterPro" id="IPR022966">
    <property type="entry name" value="RNase_II/R_CS"/>
</dbReference>
<evidence type="ECO:0000256" key="1">
    <source>
        <dbReference type="ARBA" id="ARBA00001849"/>
    </source>
</evidence>
<dbReference type="PROSITE" id="PS01175">
    <property type="entry name" value="RIBONUCLEASE_II"/>
    <property type="match status" value="1"/>
</dbReference>
<dbReference type="Pfam" id="PF00773">
    <property type="entry name" value="RNB"/>
    <property type="match status" value="1"/>
</dbReference>
<dbReference type="InterPro" id="IPR040476">
    <property type="entry name" value="CSD2"/>
</dbReference>
<dbReference type="InterPro" id="IPR004476">
    <property type="entry name" value="RNase_II/RNase_R"/>
</dbReference>
<dbReference type="SMART" id="SM00955">
    <property type="entry name" value="RNB"/>
    <property type="match status" value="1"/>
</dbReference>
<dbReference type="EMBL" id="JACPSX010000070">
    <property type="protein sequence ID" value="MBI3014247.1"/>
    <property type="molecule type" value="Genomic_DNA"/>
</dbReference>
<accession>A0A932GND6</accession>
<sequence length="719" mass="81138">MIEKDEILRRLESLSRPLTLKELIHHFRVPSEKRPAFRRLVREIGREGHLIRVGGNRYSLPGPLKLATGKIQIHPEGYGFLTPEGKKGSDIHIPERFTGGAMDGDKVQAQVEGSGRYRKNTGRVVRILERAHTSVVGVLEPRGKSFVLIPQNRRLGEVQILKKDSAGARRGLAAVAEILDYPEQGNLAQGRVTEVLGDPEGPDVGVEIVLRKYGIPGPFPERVLKEVASCPQKVLPEDFAGRLDLRDLVTFTIDGETARDFDDAVSIEKTPGGGYRLGVHIADVGHYVREGSLVDREAQNRGNSVYFPDRAIHMLPEPLAAGICSLKPDEDRLTQSVFLDLDSRGNVLGARFADAVIRSRQRFTYTVVAKLLARGDPRLEKQYEPLLPSVRTMGELAKILREHRLARGSLDFDLPEADIILDSDGQVESILRQERNDAHKLIEEFMLAANQAVASFILRHGHPPGGYPGLYRVHEPPDPLKMADLAAFLETLGYSLPDAESVRPGDLRDVLERAQGKPEERLLNMLVLRSLRQARYAAENLGHFALHFDDYTHFTSPIRRYPDLVVHRILRRMRRGKGERPAGREAALANLGAVAEHSSWTERRADEAERDLVDLKKIQFMGKHLGEEFAGHISGVTRFGFFVELEDYFVEGLVPLTLLKNDYYVFDEVRHTLRGERTRKAFRLGDRVRIRVENTSIELRRIDFSLSEPARTVQRRRRR</sequence>
<dbReference type="GO" id="GO:0005829">
    <property type="term" value="C:cytosol"/>
    <property type="evidence" value="ECO:0007669"/>
    <property type="project" value="UniProtKB-ARBA"/>
</dbReference>
<evidence type="ECO:0000256" key="6">
    <source>
        <dbReference type="ARBA" id="ARBA00022839"/>
    </source>
</evidence>
<dbReference type="CDD" id="cd04471">
    <property type="entry name" value="S1_RNase_R"/>
    <property type="match status" value="1"/>
</dbReference>
<gene>
    <name evidence="8 10" type="primary">rnr</name>
    <name evidence="10" type="ORF">HYY65_04070</name>
</gene>
<dbReference type="SMART" id="SM00316">
    <property type="entry name" value="S1"/>
    <property type="match status" value="1"/>
</dbReference>
<dbReference type="PROSITE" id="PS50126">
    <property type="entry name" value="S1"/>
    <property type="match status" value="1"/>
</dbReference>
<dbReference type="InterPro" id="IPR011805">
    <property type="entry name" value="RNase_R"/>
</dbReference>
<name>A0A932GND6_UNCTE</name>
<comment type="caution">
    <text evidence="10">The sequence shown here is derived from an EMBL/GenBank/DDBJ whole genome shotgun (WGS) entry which is preliminary data.</text>
</comment>
<dbReference type="GO" id="GO:0008859">
    <property type="term" value="F:exoribonuclease II activity"/>
    <property type="evidence" value="ECO:0007669"/>
    <property type="project" value="UniProtKB-UniRule"/>
</dbReference>
<evidence type="ECO:0000313" key="10">
    <source>
        <dbReference type="EMBL" id="MBI3014247.1"/>
    </source>
</evidence>
<dbReference type="Pfam" id="PF17876">
    <property type="entry name" value="CSD2"/>
    <property type="match status" value="1"/>
</dbReference>
<dbReference type="PANTHER" id="PTHR23355:SF9">
    <property type="entry name" value="DIS3-LIKE EXONUCLEASE 2"/>
    <property type="match status" value="1"/>
</dbReference>
<evidence type="ECO:0000256" key="8">
    <source>
        <dbReference type="HAMAP-Rule" id="MF_01895"/>
    </source>
</evidence>
<dbReference type="GO" id="GO:0003723">
    <property type="term" value="F:RNA binding"/>
    <property type="evidence" value="ECO:0007669"/>
    <property type="project" value="UniProtKB-UniRule"/>
</dbReference>
<dbReference type="InterPro" id="IPR001900">
    <property type="entry name" value="RNase_II/R"/>
</dbReference>
<dbReference type="InterPro" id="IPR013223">
    <property type="entry name" value="RNase_B_OB_dom"/>
</dbReference>
<keyword evidence="5 8" id="KW-0378">Hydrolase</keyword>
<dbReference type="InterPro" id="IPR050180">
    <property type="entry name" value="RNR_Ribonuclease"/>
</dbReference>
<dbReference type="GO" id="GO:0006402">
    <property type="term" value="P:mRNA catabolic process"/>
    <property type="evidence" value="ECO:0007669"/>
    <property type="project" value="TreeGrafter"/>
</dbReference>
<dbReference type="InterPro" id="IPR011129">
    <property type="entry name" value="CSD"/>
</dbReference>
<feature type="domain" description="S1 motif" evidence="9">
    <location>
        <begin position="626"/>
        <end position="707"/>
    </location>
</feature>
<dbReference type="SUPFAM" id="SSF50249">
    <property type="entry name" value="Nucleic acid-binding proteins"/>
    <property type="match status" value="4"/>
</dbReference>
<dbReference type="Pfam" id="PF08206">
    <property type="entry name" value="OB_RNB"/>
    <property type="match status" value="1"/>
</dbReference>
<dbReference type="PANTHER" id="PTHR23355">
    <property type="entry name" value="RIBONUCLEASE"/>
    <property type="match status" value="1"/>
</dbReference>
<dbReference type="Proteomes" id="UP000741360">
    <property type="component" value="Unassembled WGS sequence"/>
</dbReference>
<organism evidence="10 11">
    <name type="scientific">Tectimicrobiota bacterium</name>
    <dbReference type="NCBI Taxonomy" id="2528274"/>
    <lineage>
        <taxon>Bacteria</taxon>
        <taxon>Pseudomonadati</taxon>
        <taxon>Nitrospinota/Tectimicrobiota group</taxon>
        <taxon>Candidatus Tectimicrobiota</taxon>
    </lineage>
</organism>
<dbReference type="HAMAP" id="MF_01895">
    <property type="entry name" value="RNase_R"/>
    <property type="match status" value="1"/>
</dbReference>
<evidence type="ECO:0000313" key="11">
    <source>
        <dbReference type="Proteomes" id="UP000741360"/>
    </source>
</evidence>
<keyword evidence="7 8" id="KW-0694">RNA-binding</keyword>
<protein>
    <recommendedName>
        <fullName evidence="8">Ribonuclease R</fullName>
        <shortName evidence="8">RNase R</shortName>
        <ecNumber evidence="8">3.1.13.1</ecNumber>
    </recommendedName>
</protein>